<evidence type="ECO:0000256" key="1">
    <source>
        <dbReference type="SAM" id="Phobius"/>
    </source>
</evidence>
<protein>
    <submittedName>
        <fullName evidence="2">Uncharacterized protein</fullName>
    </submittedName>
</protein>
<proteinExistence type="predicted"/>
<dbReference type="EMBL" id="GGEC01029430">
    <property type="protein sequence ID" value="MBX09914.1"/>
    <property type="molecule type" value="Transcribed_RNA"/>
</dbReference>
<reference evidence="2" key="1">
    <citation type="submission" date="2018-02" db="EMBL/GenBank/DDBJ databases">
        <title>Rhizophora mucronata_Transcriptome.</title>
        <authorList>
            <person name="Meera S.P."/>
            <person name="Sreeshan A."/>
            <person name="Augustine A."/>
        </authorList>
    </citation>
    <scope>NUCLEOTIDE SEQUENCE</scope>
    <source>
        <tissue evidence="2">Leaf</tissue>
    </source>
</reference>
<sequence>MSSSFCMRSWLYLLHFYTKQLMFYWLLVGFSLWPQTGPKLFLVFCKAYEILDHALSI</sequence>
<keyword evidence="1" id="KW-1133">Transmembrane helix</keyword>
<name>A0A2P2KW08_RHIMU</name>
<accession>A0A2P2KW08</accession>
<keyword evidence="1" id="KW-0472">Membrane</keyword>
<keyword evidence="1" id="KW-0812">Transmembrane</keyword>
<dbReference type="AlphaFoldDB" id="A0A2P2KW08"/>
<feature type="transmembrane region" description="Helical" evidence="1">
    <location>
        <begin position="12"/>
        <end position="33"/>
    </location>
</feature>
<evidence type="ECO:0000313" key="2">
    <source>
        <dbReference type="EMBL" id="MBX09914.1"/>
    </source>
</evidence>
<organism evidence="2">
    <name type="scientific">Rhizophora mucronata</name>
    <name type="common">Asiatic mangrove</name>
    <dbReference type="NCBI Taxonomy" id="61149"/>
    <lineage>
        <taxon>Eukaryota</taxon>
        <taxon>Viridiplantae</taxon>
        <taxon>Streptophyta</taxon>
        <taxon>Embryophyta</taxon>
        <taxon>Tracheophyta</taxon>
        <taxon>Spermatophyta</taxon>
        <taxon>Magnoliopsida</taxon>
        <taxon>eudicotyledons</taxon>
        <taxon>Gunneridae</taxon>
        <taxon>Pentapetalae</taxon>
        <taxon>rosids</taxon>
        <taxon>fabids</taxon>
        <taxon>Malpighiales</taxon>
        <taxon>Rhizophoraceae</taxon>
        <taxon>Rhizophora</taxon>
    </lineage>
</organism>